<dbReference type="RefSeq" id="WP_009520070.1">
    <property type="nucleotide sequence ID" value="NZ_CCAE010000055.1"/>
</dbReference>
<accession>A0A1L1PKF2</accession>
<protein>
    <submittedName>
        <fullName evidence="2">Chromosome segregation ATPases-like protein</fullName>
    </submittedName>
</protein>
<dbReference type="InterPro" id="IPR029063">
    <property type="entry name" value="SAM-dependent_MTases_sf"/>
</dbReference>
<dbReference type="SUPFAM" id="SSF53335">
    <property type="entry name" value="S-adenosyl-L-methionine-dependent methyltransferases"/>
    <property type="match status" value="1"/>
</dbReference>
<dbReference type="Gene3D" id="3.40.50.150">
    <property type="entry name" value="Vaccinia Virus protein VP39"/>
    <property type="match status" value="1"/>
</dbReference>
<evidence type="ECO:0000313" key="3">
    <source>
        <dbReference type="Proteomes" id="UP000028878"/>
    </source>
</evidence>
<dbReference type="GO" id="GO:0008757">
    <property type="term" value="F:S-adenosylmethionine-dependent methyltransferase activity"/>
    <property type="evidence" value="ECO:0007669"/>
    <property type="project" value="InterPro"/>
</dbReference>
<proteinExistence type="predicted"/>
<name>A0A1L1PKF2_HYDIT</name>
<reference evidence="3" key="1">
    <citation type="submission" date="2014-11" db="EMBL/GenBank/DDBJ databases">
        <title>Draft genome sequence of Hydrogenophaga intermedia S1.</title>
        <authorList>
            <person name="Gan H.M."/>
            <person name="Chew T.H."/>
            <person name="Stolz A."/>
        </authorList>
    </citation>
    <scope>NUCLEOTIDE SEQUENCE [LARGE SCALE GENOMIC DNA]</scope>
    <source>
        <strain evidence="3">S1</strain>
    </source>
</reference>
<dbReference type="Proteomes" id="UP000028878">
    <property type="component" value="Unassembled WGS sequence"/>
</dbReference>
<dbReference type="AlphaFoldDB" id="A0A1L1PKF2"/>
<feature type="domain" description="Methyltransferase type 11" evidence="1">
    <location>
        <begin position="41"/>
        <end position="109"/>
    </location>
</feature>
<evidence type="ECO:0000313" key="2">
    <source>
        <dbReference type="EMBL" id="CDN89860.1"/>
    </source>
</evidence>
<dbReference type="Pfam" id="PF08241">
    <property type="entry name" value="Methyltransf_11"/>
    <property type="match status" value="1"/>
</dbReference>
<keyword evidence="3" id="KW-1185">Reference proteome</keyword>
<dbReference type="CDD" id="cd02440">
    <property type="entry name" value="AdoMet_MTases"/>
    <property type="match status" value="1"/>
</dbReference>
<dbReference type="InterPro" id="IPR013216">
    <property type="entry name" value="Methyltransf_11"/>
</dbReference>
<gene>
    <name evidence="2" type="ORF">BN948_04300</name>
</gene>
<dbReference type="EMBL" id="CCAE010000055">
    <property type="protein sequence ID" value="CDN89860.1"/>
    <property type="molecule type" value="Genomic_DNA"/>
</dbReference>
<organism evidence="2 3">
    <name type="scientific">Hydrogenophaga intermedia</name>
    <dbReference type="NCBI Taxonomy" id="65786"/>
    <lineage>
        <taxon>Bacteria</taxon>
        <taxon>Pseudomonadati</taxon>
        <taxon>Pseudomonadota</taxon>
        <taxon>Betaproteobacteria</taxon>
        <taxon>Burkholderiales</taxon>
        <taxon>Comamonadaceae</taxon>
        <taxon>Hydrogenophaga</taxon>
    </lineage>
</organism>
<evidence type="ECO:0000259" key="1">
    <source>
        <dbReference type="Pfam" id="PF08241"/>
    </source>
</evidence>
<sequence>MHPSAHDNGRLFFDTYLGAGEALTVLDIGAQDVNGSLRDCAPSGCRYIGVDFAPGRGVDVVLDDPYQLPFADQSIDAVVSSSCFEHVEMFWLSFNEVLRVLKPQGLFYLNAPSNGDFHRYPVDCWRFYPDAGAALVRWGVRSGFRPALLESFTAYQKQDVWSDFVAVFVKDEACVARHPARMIDRVARFMNGRRHGEPDILCPQDHPEDGVRLRRLTGHPKGLDPGLG</sequence>